<accession>A0A939BWW5</accession>
<name>A0A939BWW5_9BACL</name>
<keyword evidence="2" id="KW-1185">Reference proteome</keyword>
<dbReference type="AlphaFoldDB" id="A0A939BWW5"/>
<organism evidence="1 2">
    <name type="scientific">Brevibacillus fulvus</name>
    <dbReference type="NCBI Taxonomy" id="1125967"/>
    <lineage>
        <taxon>Bacteria</taxon>
        <taxon>Bacillati</taxon>
        <taxon>Bacillota</taxon>
        <taxon>Bacilli</taxon>
        <taxon>Bacillales</taxon>
        <taxon>Paenibacillaceae</taxon>
        <taxon>Brevibacillus</taxon>
    </lineage>
</organism>
<evidence type="ECO:0000313" key="1">
    <source>
        <dbReference type="EMBL" id="MBM7592216.1"/>
    </source>
</evidence>
<dbReference type="Proteomes" id="UP000717624">
    <property type="component" value="Unassembled WGS sequence"/>
</dbReference>
<protein>
    <submittedName>
        <fullName evidence="1">Uncharacterized protein</fullName>
    </submittedName>
</protein>
<evidence type="ECO:0000313" key="2">
    <source>
        <dbReference type="Proteomes" id="UP000717624"/>
    </source>
</evidence>
<sequence>MNQSNVRLARICIQTIDREMDLQAKYGSLILKRYGVAENIQKVNDGHRFQVHSFEKAWGRNLNANNTHY</sequence>
<reference evidence="1" key="1">
    <citation type="submission" date="2021-01" db="EMBL/GenBank/DDBJ databases">
        <title>Genomic Encyclopedia of Type Strains, Phase IV (KMG-IV): sequencing the most valuable type-strain genomes for metagenomic binning, comparative biology and taxonomic classification.</title>
        <authorList>
            <person name="Goeker M."/>
        </authorList>
    </citation>
    <scope>NUCLEOTIDE SEQUENCE</scope>
    <source>
        <strain evidence="1">DSM 25523</strain>
    </source>
</reference>
<proteinExistence type="predicted"/>
<comment type="caution">
    <text evidence="1">The sequence shown here is derived from an EMBL/GenBank/DDBJ whole genome shotgun (WGS) entry which is preliminary data.</text>
</comment>
<dbReference type="EMBL" id="JAFBEB010000022">
    <property type="protein sequence ID" value="MBM7592216.1"/>
    <property type="molecule type" value="Genomic_DNA"/>
</dbReference>
<gene>
    <name evidence="1" type="ORF">JOD01_003878</name>
</gene>